<dbReference type="InterPro" id="IPR000551">
    <property type="entry name" value="MerR-type_HTH_dom"/>
</dbReference>
<dbReference type="RefSeq" id="WP_185426018.1">
    <property type="nucleotide sequence ID" value="NZ_JAARRL010000013.1"/>
</dbReference>
<accession>A0A841Z876</accession>
<evidence type="ECO:0000256" key="1">
    <source>
        <dbReference type="ARBA" id="ARBA00023125"/>
    </source>
</evidence>
<comment type="caution">
    <text evidence="3">The sequence shown here is derived from an EMBL/GenBank/DDBJ whole genome shotgun (WGS) entry which is preliminary data.</text>
</comment>
<sequence>MRGHELGELLHIPTSTLHYYEKKGLIQPEREGNHYRNYSARDVQMLKYILILKEAGLTLAEIKQVFHRYFHQSHDEACQREGQHFFNQKIKIMEEKIARYNTIMEIMKGLPVMLGDQSLTAIQEKNEQLVDDFFEKERGGR</sequence>
<proteinExistence type="predicted"/>
<keyword evidence="1" id="KW-0238">DNA-binding</keyword>
<dbReference type="PANTHER" id="PTHR30204">
    <property type="entry name" value="REDOX-CYCLING DRUG-SENSING TRANSCRIPTIONAL ACTIVATOR SOXR"/>
    <property type="match status" value="1"/>
</dbReference>
<dbReference type="SMART" id="SM00422">
    <property type="entry name" value="HTH_MERR"/>
    <property type="match status" value="1"/>
</dbReference>
<dbReference type="GO" id="GO:0003700">
    <property type="term" value="F:DNA-binding transcription factor activity"/>
    <property type="evidence" value="ECO:0007669"/>
    <property type="project" value="InterPro"/>
</dbReference>
<dbReference type="Gene3D" id="1.10.1660.10">
    <property type="match status" value="1"/>
</dbReference>
<dbReference type="InterPro" id="IPR047057">
    <property type="entry name" value="MerR_fam"/>
</dbReference>
<dbReference type="CDD" id="cd00592">
    <property type="entry name" value="HTH_MerR-like"/>
    <property type="match status" value="1"/>
</dbReference>
<protein>
    <submittedName>
        <fullName evidence="3">MerR family transcriptional regulator</fullName>
    </submittedName>
</protein>
<organism evidence="3 4">
    <name type="scientific">Listeria weihenstephanensis</name>
    <dbReference type="NCBI Taxonomy" id="1006155"/>
    <lineage>
        <taxon>Bacteria</taxon>
        <taxon>Bacillati</taxon>
        <taxon>Bacillota</taxon>
        <taxon>Bacilli</taxon>
        <taxon>Bacillales</taxon>
        <taxon>Listeriaceae</taxon>
        <taxon>Listeria</taxon>
    </lineage>
</organism>
<evidence type="ECO:0000313" key="4">
    <source>
        <dbReference type="Proteomes" id="UP000564536"/>
    </source>
</evidence>
<dbReference type="SUPFAM" id="SSF46955">
    <property type="entry name" value="Putative DNA-binding domain"/>
    <property type="match status" value="1"/>
</dbReference>
<evidence type="ECO:0000259" key="2">
    <source>
        <dbReference type="PROSITE" id="PS50937"/>
    </source>
</evidence>
<dbReference type="PANTHER" id="PTHR30204:SF97">
    <property type="entry name" value="MERR FAMILY REGULATORY PROTEIN"/>
    <property type="match status" value="1"/>
</dbReference>
<dbReference type="InterPro" id="IPR009061">
    <property type="entry name" value="DNA-bd_dom_put_sf"/>
</dbReference>
<dbReference type="PROSITE" id="PS50937">
    <property type="entry name" value="HTH_MERR_2"/>
    <property type="match status" value="1"/>
</dbReference>
<dbReference type="Proteomes" id="UP000564536">
    <property type="component" value="Unassembled WGS sequence"/>
</dbReference>
<dbReference type="EMBL" id="JAARRL010000013">
    <property type="protein sequence ID" value="MBC1500842.1"/>
    <property type="molecule type" value="Genomic_DNA"/>
</dbReference>
<feature type="domain" description="HTH merR-type" evidence="2">
    <location>
        <begin position="1"/>
        <end position="68"/>
    </location>
</feature>
<dbReference type="AlphaFoldDB" id="A0A841Z876"/>
<name>A0A841Z876_9LIST</name>
<dbReference type="Pfam" id="PF13411">
    <property type="entry name" value="MerR_1"/>
    <property type="match status" value="1"/>
</dbReference>
<reference evidence="3 4" key="1">
    <citation type="submission" date="2020-03" db="EMBL/GenBank/DDBJ databases">
        <title>Soil Listeria distribution.</title>
        <authorList>
            <person name="Liao J."/>
            <person name="Wiedmann M."/>
        </authorList>
    </citation>
    <scope>NUCLEOTIDE SEQUENCE [LARGE SCALE GENOMIC DNA]</scope>
    <source>
        <strain evidence="3 4">FSL L7-1523</strain>
    </source>
</reference>
<gene>
    <name evidence="3" type="ORF">HB943_09510</name>
</gene>
<evidence type="ECO:0000313" key="3">
    <source>
        <dbReference type="EMBL" id="MBC1500842.1"/>
    </source>
</evidence>
<dbReference type="GO" id="GO:0003677">
    <property type="term" value="F:DNA binding"/>
    <property type="evidence" value="ECO:0007669"/>
    <property type="project" value="UniProtKB-KW"/>
</dbReference>